<evidence type="ECO:0000256" key="1">
    <source>
        <dbReference type="SAM" id="SignalP"/>
    </source>
</evidence>
<protein>
    <submittedName>
        <fullName evidence="3">Heat shock protein HslJ</fullName>
    </submittedName>
</protein>
<dbReference type="Gene3D" id="2.40.128.270">
    <property type="match status" value="1"/>
</dbReference>
<dbReference type="RefSeq" id="WP_115982858.1">
    <property type="nucleotide sequence ID" value="NZ_JAVDQS010000004.1"/>
</dbReference>
<dbReference type="EMBL" id="JAVDQS010000004">
    <property type="protein sequence ID" value="MDR6404923.1"/>
    <property type="molecule type" value="Genomic_DNA"/>
</dbReference>
<feature type="chain" id="PRO_5046785188" evidence="1">
    <location>
        <begin position="22"/>
        <end position="155"/>
    </location>
</feature>
<sequence>MKRILLSVFVILFATIMLNCASSTTQNSKPEARNHQIQREWMMIAFKNYSKPQLVENKAKINLTENIENGKIRGGAFMGCNSMFFTSEFISESKNEGKVKISGIGSTMKACQNMKLEDDFSESFKKMTKYSVQGHFLTLSDDNGNQMKFIAADWD</sequence>
<reference evidence="3 4" key="1">
    <citation type="submission" date="2023-07" db="EMBL/GenBank/DDBJ databases">
        <title>Sorghum-associated microbial communities from plants grown in Nebraska, USA.</title>
        <authorList>
            <person name="Schachtman D."/>
        </authorList>
    </citation>
    <scope>NUCLEOTIDE SEQUENCE [LARGE SCALE GENOMIC DNA]</scope>
    <source>
        <strain evidence="3 4">DS1709</strain>
    </source>
</reference>
<name>A0ABU1LDX7_9FLAO</name>
<gene>
    <name evidence="3" type="ORF">J2781_001847</name>
</gene>
<dbReference type="Pfam" id="PF03724">
    <property type="entry name" value="META"/>
    <property type="match status" value="1"/>
</dbReference>
<comment type="caution">
    <text evidence="3">The sequence shown here is derived from an EMBL/GenBank/DDBJ whole genome shotgun (WGS) entry which is preliminary data.</text>
</comment>
<accession>A0ABU1LDX7</accession>
<dbReference type="InterPro" id="IPR005184">
    <property type="entry name" value="DUF306_Meta_HslJ"/>
</dbReference>
<evidence type="ECO:0000313" key="3">
    <source>
        <dbReference type="EMBL" id="MDR6404923.1"/>
    </source>
</evidence>
<feature type="domain" description="DUF306" evidence="2">
    <location>
        <begin position="39"/>
        <end position="148"/>
    </location>
</feature>
<proteinExistence type="predicted"/>
<evidence type="ECO:0000259" key="2">
    <source>
        <dbReference type="Pfam" id="PF03724"/>
    </source>
</evidence>
<keyword evidence="4" id="KW-1185">Reference proteome</keyword>
<dbReference type="InterPro" id="IPR038670">
    <property type="entry name" value="HslJ-like_sf"/>
</dbReference>
<organism evidence="3 4">
    <name type="scientific">Chryseobacterium geocarposphaerae</name>
    <dbReference type="NCBI Taxonomy" id="1416776"/>
    <lineage>
        <taxon>Bacteria</taxon>
        <taxon>Pseudomonadati</taxon>
        <taxon>Bacteroidota</taxon>
        <taxon>Flavobacteriia</taxon>
        <taxon>Flavobacteriales</taxon>
        <taxon>Weeksellaceae</taxon>
        <taxon>Chryseobacterium group</taxon>
        <taxon>Chryseobacterium</taxon>
    </lineage>
</organism>
<keyword evidence="1" id="KW-0732">Signal</keyword>
<keyword evidence="3" id="KW-0346">Stress response</keyword>
<evidence type="ECO:0000313" key="4">
    <source>
        <dbReference type="Proteomes" id="UP001184853"/>
    </source>
</evidence>
<dbReference type="Proteomes" id="UP001184853">
    <property type="component" value="Unassembled WGS sequence"/>
</dbReference>
<feature type="signal peptide" evidence="1">
    <location>
        <begin position="1"/>
        <end position="21"/>
    </location>
</feature>